<protein>
    <submittedName>
        <fullName evidence="6">Glycosyltransferase</fullName>
    </submittedName>
</protein>
<organism evidence="6 7">
    <name type="scientific">Croceimicrobium hydrocarbonivorans</name>
    <dbReference type="NCBI Taxonomy" id="2761580"/>
    <lineage>
        <taxon>Bacteria</taxon>
        <taxon>Pseudomonadati</taxon>
        <taxon>Bacteroidota</taxon>
        <taxon>Flavobacteriia</taxon>
        <taxon>Flavobacteriales</taxon>
        <taxon>Owenweeksiaceae</taxon>
        <taxon>Croceimicrobium</taxon>
    </lineage>
</organism>
<evidence type="ECO:0000256" key="2">
    <source>
        <dbReference type="ARBA" id="ARBA00022676"/>
    </source>
</evidence>
<keyword evidence="4" id="KW-0812">Transmembrane</keyword>
<dbReference type="InterPro" id="IPR029044">
    <property type="entry name" value="Nucleotide-diphossugar_trans"/>
</dbReference>
<dbReference type="PANTHER" id="PTHR43630:SF1">
    <property type="entry name" value="POLY-BETA-1,6-N-ACETYL-D-GLUCOSAMINE SYNTHASE"/>
    <property type="match status" value="1"/>
</dbReference>
<dbReference type="InterPro" id="IPR001173">
    <property type="entry name" value="Glyco_trans_2-like"/>
</dbReference>
<dbReference type="Proteomes" id="UP000516305">
    <property type="component" value="Chromosome"/>
</dbReference>
<dbReference type="AlphaFoldDB" id="A0A7H0VBD9"/>
<evidence type="ECO:0000313" key="6">
    <source>
        <dbReference type="EMBL" id="QNR23037.1"/>
    </source>
</evidence>
<evidence type="ECO:0000256" key="1">
    <source>
        <dbReference type="ARBA" id="ARBA00006739"/>
    </source>
</evidence>
<keyword evidence="3 6" id="KW-0808">Transferase</keyword>
<accession>A0A7H0VBD9</accession>
<name>A0A7H0VBD9_9FLAO</name>
<feature type="domain" description="Glycosyltransferase 2-like" evidence="5">
    <location>
        <begin position="89"/>
        <end position="277"/>
    </location>
</feature>
<evidence type="ECO:0000256" key="4">
    <source>
        <dbReference type="SAM" id="Phobius"/>
    </source>
</evidence>
<reference evidence="6 7" key="1">
    <citation type="submission" date="2020-08" db="EMBL/GenBank/DDBJ databases">
        <title>Croceimicrobium hydrocarbonivorans gen. nov., sp. nov., a novel marine bacterium isolated from a bacterial consortium that degrades polyethylene terephthalate.</title>
        <authorList>
            <person name="Liu R."/>
        </authorList>
    </citation>
    <scope>NUCLEOTIDE SEQUENCE [LARGE SCALE GENOMIC DNA]</scope>
    <source>
        <strain evidence="6 7">A20-9</strain>
    </source>
</reference>
<dbReference type="GO" id="GO:0016757">
    <property type="term" value="F:glycosyltransferase activity"/>
    <property type="evidence" value="ECO:0007669"/>
    <property type="project" value="UniProtKB-KW"/>
</dbReference>
<dbReference type="Gene3D" id="3.90.550.10">
    <property type="entry name" value="Spore Coat Polysaccharide Biosynthesis Protein SpsA, Chain A"/>
    <property type="match status" value="1"/>
</dbReference>
<proteinExistence type="inferred from homology"/>
<evidence type="ECO:0000256" key="3">
    <source>
        <dbReference type="ARBA" id="ARBA00022679"/>
    </source>
</evidence>
<dbReference type="PANTHER" id="PTHR43630">
    <property type="entry name" value="POLY-BETA-1,6-N-ACETYL-D-GLUCOSAMINE SYNTHASE"/>
    <property type="match status" value="1"/>
</dbReference>
<dbReference type="RefSeq" id="WP_210757574.1">
    <property type="nucleotide sequence ID" value="NZ_CP060139.1"/>
</dbReference>
<dbReference type="SUPFAM" id="SSF53448">
    <property type="entry name" value="Nucleotide-diphospho-sugar transferases"/>
    <property type="match status" value="1"/>
</dbReference>
<keyword evidence="2" id="KW-0328">Glycosyltransferase</keyword>
<dbReference type="EMBL" id="CP060139">
    <property type="protein sequence ID" value="QNR23037.1"/>
    <property type="molecule type" value="Genomic_DNA"/>
</dbReference>
<keyword evidence="7" id="KW-1185">Reference proteome</keyword>
<sequence length="327" mass="36835">MAQTSVAILIVHRNEPEALVSCLKHLQEAEKPSSKWPIYVLDDHSSSQYTKELEKIRQNFEVKIVPSEALAGKKNALAWFLPQMKEEFVLQTDADCEVDSDFLIAIEAHLARQEPDVIVARVRMFPTRNWWSRLAALDHMALQLVTFSALNQGKLVMAAGAAMAYRPKDYLRHQELGKAWAGGEDTFFTQAMAKEGAKIVAEPHYGVNTPAPENFKALVRQRIRWGAKSVDYPSLLAKSLAASVALINLGIVLGIILSPFFEINGFLWYFWLYKIGWDAFLLQRFAALYGGSGLLRGYLILALLYPFFIALVILLMPFSSKKKWLAS</sequence>
<evidence type="ECO:0000313" key="7">
    <source>
        <dbReference type="Proteomes" id="UP000516305"/>
    </source>
</evidence>
<feature type="transmembrane region" description="Helical" evidence="4">
    <location>
        <begin position="298"/>
        <end position="318"/>
    </location>
</feature>
<comment type="similarity">
    <text evidence="1">Belongs to the glycosyltransferase 2 family.</text>
</comment>
<evidence type="ECO:0000259" key="5">
    <source>
        <dbReference type="Pfam" id="PF13632"/>
    </source>
</evidence>
<keyword evidence="4" id="KW-0472">Membrane</keyword>
<keyword evidence="4" id="KW-1133">Transmembrane helix</keyword>
<dbReference type="Pfam" id="PF13632">
    <property type="entry name" value="Glyco_trans_2_3"/>
    <property type="match status" value="1"/>
</dbReference>
<dbReference type="KEGG" id="chyd:H4K34_11675"/>
<gene>
    <name evidence="6" type="ORF">H4K34_11675</name>
</gene>